<dbReference type="PANTHER" id="PTHR31827:SF1">
    <property type="entry name" value="EMB|CAB89363.1"/>
    <property type="match status" value="1"/>
</dbReference>
<organism evidence="3 4">
    <name type="scientific">Discostella pseudostelligera</name>
    <dbReference type="NCBI Taxonomy" id="259834"/>
    <lineage>
        <taxon>Eukaryota</taxon>
        <taxon>Sar</taxon>
        <taxon>Stramenopiles</taxon>
        <taxon>Ochrophyta</taxon>
        <taxon>Bacillariophyta</taxon>
        <taxon>Coscinodiscophyceae</taxon>
        <taxon>Thalassiosirophycidae</taxon>
        <taxon>Stephanodiscales</taxon>
        <taxon>Stephanodiscaceae</taxon>
        <taxon>Discostella</taxon>
    </lineage>
</organism>
<feature type="compositionally biased region" description="Acidic residues" evidence="1">
    <location>
        <begin position="1302"/>
        <end position="1319"/>
    </location>
</feature>
<evidence type="ECO:0000313" key="3">
    <source>
        <dbReference type="EMBL" id="KAL3760256.1"/>
    </source>
</evidence>
<feature type="compositionally biased region" description="Polar residues" evidence="1">
    <location>
        <begin position="807"/>
        <end position="819"/>
    </location>
</feature>
<feature type="region of interest" description="Disordered" evidence="1">
    <location>
        <begin position="269"/>
        <end position="296"/>
    </location>
</feature>
<feature type="region of interest" description="Disordered" evidence="1">
    <location>
        <begin position="92"/>
        <end position="140"/>
    </location>
</feature>
<feature type="compositionally biased region" description="Low complexity" evidence="1">
    <location>
        <begin position="161"/>
        <end position="170"/>
    </location>
</feature>
<evidence type="ECO:0000313" key="4">
    <source>
        <dbReference type="Proteomes" id="UP001530293"/>
    </source>
</evidence>
<feature type="region of interest" description="Disordered" evidence="1">
    <location>
        <begin position="47"/>
        <end position="71"/>
    </location>
</feature>
<feature type="domain" description="WRKY19-like zinc finger" evidence="2">
    <location>
        <begin position="1238"/>
        <end position="1259"/>
    </location>
</feature>
<dbReference type="PANTHER" id="PTHR31827">
    <property type="entry name" value="EMB|CAB89363.1"/>
    <property type="match status" value="1"/>
</dbReference>
<keyword evidence="4" id="KW-1185">Reference proteome</keyword>
<feature type="compositionally biased region" description="Polar residues" evidence="1">
    <location>
        <begin position="558"/>
        <end position="589"/>
    </location>
</feature>
<feature type="compositionally biased region" description="Basic and acidic residues" evidence="1">
    <location>
        <begin position="47"/>
        <end position="69"/>
    </location>
</feature>
<evidence type="ECO:0000256" key="1">
    <source>
        <dbReference type="SAM" id="MobiDB-lite"/>
    </source>
</evidence>
<proteinExistence type="predicted"/>
<feature type="compositionally biased region" description="Pro residues" evidence="1">
    <location>
        <begin position="514"/>
        <end position="524"/>
    </location>
</feature>
<dbReference type="Pfam" id="PF24906">
    <property type="entry name" value="Zf_WRKY19"/>
    <property type="match status" value="2"/>
</dbReference>
<dbReference type="EMBL" id="JALLBG020000190">
    <property type="protein sequence ID" value="KAL3760256.1"/>
    <property type="molecule type" value="Genomic_DNA"/>
</dbReference>
<accession>A0ABD3MBU5</accession>
<feature type="compositionally biased region" description="Pro residues" evidence="1">
    <location>
        <begin position="1018"/>
        <end position="1027"/>
    </location>
</feature>
<feature type="compositionally biased region" description="Acidic residues" evidence="1">
    <location>
        <begin position="1"/>
        <end position="10"/>
    </location>
</feature>
<evidence type="ECO:0000259" key="2">
    <source>
        <dbReference type="Pfam" id="PF24906"/>
    </source>
</evidence>
<feature type="compositionally biased region" description="Basic residues" evidence="1">
    <location>
        <begin position="126"/>
        <end position="139"/>
    </location>
</feature>
<feature type="compositionally biased region" description="Polar residues" evidence="1">
    <location>
        <begin position="783"/>
        <end position="800"/>
    </location>
</feature>
<feature type="compositionally biased region" description="Low complexity" evidence="1">
    <location>
        <begin position="11"/>
        <end position="23"/>
    </location>
</feature>
<feature type="region of interest" description="Disordered" evidence="1">
    <location>
        <begin position="469"/>
        <end position="876"/>
    </location>
</feature>
<feature type="compositionally biased region" description="Pro residues" evidence="1">
    <location>
        <begin position="1052"/>
        <end position="1077"/>
    </location>
</feature>
<feature type="region of interest" description="Disordered" evidence="1">
    <location>
        <begin position="1140"/>
        <end position="1191"/>
    </location>
</feature>
<feature type="compositionally biased region" description="Low complexity" evidence="1">
    <location>
        <begin position="1078"/>
        <end position="1097"/>
    </location>
</feature>
<feature type="compositionally biased region" description="Low complexity" evidence="1">
    <location>
        <begin position="1168"/>
        <end position="1179"/>
    </location>
</feature>
<feature type="region of interest" description="Disordered" evidence="1">
    <location>
        <begin position="414"/>
        <end position="440"/>
    </location>
</feature>
<feature type="domain" description="WRKY19-like zinc finger" evidence="2">
    <location>
        <begin position="1188"/>
        <end position="1209"/>
    </location>
</feature>
<feature type="compositionally biased region" description="Low complexity" evidence="1">
    <location>
        <begin position="634"/>
        <end position="645"/>
    </location>
</feature>
<comment type="caution">
    <text evidence="3">The sequence shown here is derived from an EMBL/GenBank/DDBJ whole genome shotgun (WGS) entry which is preliminary data.</text>
</comment>
<dbReference type="Proteomes" id="UP001530293">
    <property type="component" value="Unassembled WGS sequence"/>
</dbReference>
<protein>
    <recommendedName>
        <fullName evidence="2">WRKY19-like zinc finger domain-containing protein</fullName>
    </recommendedName>
</protein>
<feature type="compositionally biased region" description="Pro residues" evidence="1">
    <location>
        <begin position="646"/>
        <end position="660"/>
    </location>
</feature>
<dbReference type="InterPro" id="IPR056866">
    <property type="entry name" value="Znf_WRKY19"/>
</dbReference>
<reference evidence="3 4" key="1">
    <citation type="submission" date="2024-10" db="EMBL/GenBank/DDBJ databases">
        <title>Updated reference genomes for cyclostephanoid diatoms.</title>
        <authorList>
            <person name="Roberts W.R."/>
            <person name="Alverson A.J."/>
        </authorList>
    </citation>
    <scope>NUCLEOTIDE SEQUENCE [LARGE SCALE GENOMIC DNA]</scope>
    <source>
        <strain evidence="3 4">AJA232-27</strain>
    </source>
</reference>
<feature type="compositionally biased region" description="Pro residues" evidence="1">
    <location>
        <begin position="735"/>
        <end position="746"/>
    </location>
</feature>
<feature type="compositionally biased region" description="Polar residues" evidence="1">
    <location>
        <begin position="748"/>
        <end position="759"/>
    </location>
</feature>
<feature type="region of interest" description="Disordered" evidence="1">
    <location>
        <begin position="962"/>
        <end position="1110"/>
    </location>
</feature>
<gene>
    <name evidence="3" type="ORF">ACHAWU_001766</name>
</gene>
<feature type="region of interest" description="Disordered" evidence="1">
    <location>
        <begin position="152"/>
        <end position="236"/>
    </location>
</feature>
<feature type="compositionally biased region" description="Low complexity" evidence="1">
    <location>
        <begin position="525"/>
        <end position="536"/>
    </location>
</feature>
<feature type="compositionally biased region" description="Polar residues" evidence="1">
    <location>
        <begin position="684"/>
        <end position="696"/>
    </location>
</feature>
<feature type="compositionally biased region" description="Polar residues" evidence="1">
    <location>
        <begin position="1030"/>
        <end position="1049"/>
    </location>
</feature>
<feature type="region of interest" description="Disordered" evidence="1">
    <location>
        <begin position="1"/>
        <end position="23"/>
    </location>
</feature>
<sequence>MNIVATDDESSLLLDGSSESGSSISKMNKIISIESTADGDITTVEERATSTSTRREHSNDCNDYNHNDDSAAASDSIRTFKNHLRDSWDDEAFDMENNDHPPDNIIDGGVDTAANSCTRRSSSQHQHQHHRSSSRHRKNLSVQFLEFSISGDDIHGETNSQQQPQQQQQPRGSGKETIEGSASYYFNPPSPSSRNNNELNLTMGGMESNFTSSNNTDNDDEVGGDMNSSSNNNDTTTEFTNALQESWNVRNSVKFLDDANDPMMFKDCEEREEQDQQQQQLQLSDEQRGKCPSQSLEGTKETIGVVDSSNTTLAAAVDALEPSACATAAASAPAPAPAPASDSTTSMYREKHLLPQLPSHESTPETNAISVDHDMIRPLRLGSDSPISPSYSTSSYASEHADIIVPIPFRPSGSNSSIVCGSGGNRKHRREFSGKSNPALIHRRVNTQGDKCAPPGEDVFKSELLDEPVEGQQQENQSQNDHPLSPPTEAIPSCTYSQQQPQLQQPQLQQPVLQQPPPPPPPLQQPQAQYPPQYQYGTPPTHHPYQQHLPPQMPYHNHGTQTPPTYYNASPTSDSGVNYNTHHTTSSPVVSGYPPPQELPPQHASPYQYPAQQASPSGYPPSGQVPQQLPPYQYPAHQSSPVVAGYPPPPVQPPQQPSYPNPGHQTPPLTLSYPPPQGQPPQQASPYHSQHPAHQTSPVVSGYPPPPPSAQPSQQAPVYHNQYPAHQTSPIVSGYPPPHEQSPKPAPTTYQYPAHQTSPVAPGYPPMHEQSPQPAPLTYQYPAHQTSPLVSGYTPPQAQLASLALSPHNQYPAHQTSPTVGYPPPQAQPALQTIEPPPILTQPSLEENHPRSRANSQEQPREKLFNPFPNNEKGSLLVKASPKGHRKEPSYNPLPFIDTNERNSIGSFLATTTLFDDDLSDKGEDYASAAEEGDAERHSRNNSLNSLAVSRLEQFVDKQSNEVDASAGLRSHRPPPPPPVQIPNPSDGYSMLSTSPVVSHVMARQSPTGSLPGYSHPPLHPPPPPLQHPNTSDGYPMLSTSPVISSTMAYQPRPPGSSPGHPPTPPAYPHPPTPPAYPHCATPPQSSWHPPHQQQSPTYHTMHHQSPQHQMMEYHQTPPYQQHPPPHHVMVQHHNNMSPYSNVPPPPAGAYTHDFHPQQPIICPPTARSTGESSQSSGGSKKENKSRRKCTVPDCPNRVVQGGLCIAHGAKRKICSVEGCTKNVKKLGLCSTHGPARKRCEYEGCTKVAVKSGRCIAHGAKKKGCNHIDCEKQAIFGGMCKRHYDEANGVVKGRNPVKTSASEDDIDDDDNDDISSDEQADPKDVHQANQKGEGGRGHKQHQRGLSLFHDSELMNTIINNGVPPMENDGLHGLSILNDTGDLEATPSNIKE</sequence>
<name>A0ABD3MBU5_9STRA</name>
<feature type="compositionally biased region" description="Polar residues" evidence="1">
    <location>
        <begin position="471"/>
        <end position="482"/>
    </location>
</feature>
<feature type="compositionally biased region" description="Low complexity" evidence="1">
    <location>
        <begin position="498"/>
        <end position="513"/>
    </location>
</feature>
<feature type="region of interest" description="Disordered" evidence="1">
    <location>
        <begin position="1291"/>
        <end position="1342"/>
    </location>
</feature>